<dbReference type="GO" id="GO:0030674">
    <property type="term" value="F:protein-macromolecule adaptor activity"/>
    <property type="evidence" value="ECO:0007669"/>
    <property type="project" value="TreeGrafter"/>
</dbReference>
<name>A0A167P9V8_PHYB8</name>
<proteinExistence type="predicted"/>
<gene>
    <name evidence="2" type="ORF">PHYBLDRAFT_164452</name>
</gene>
<dbReference type="GeneID" id="28995914"/>
<dbReference type="Pfam" id="PF00339">
    <property type="entry name" value="Arrestin_N"/>
    <property type="match status" value="1"/>
</dbReference>
<organism evidence="2 3">
    <name type="scientific">Phycomyces blakesleeanus (strain ATCC 8743b / DSM 1359 / FGSC 10004 / NBRC 33097 / NRRL 1555)</name>
    <dbReference type="NCBI Taxonomy" id="763407"/>
    <lineage>
        <taxon>Eukaryota</taxon>
        <taxon>Fungi</taxon>
        <taxon>Fungi incertae sedis</taxon>
        <taxon>Mucoromycota</taxon>
        <taxon>Mucoromycotina</taxon>
        <taxon>Mucoromycetes</taxon>
        <taxon>Mucorales</taxon>
        <taxon>Phycomycetaceae</taxon>
        <taxon>Phycomyces</taxon>
    </lineage>
</organism>
<dbReference type="AlphaFoldDB" id="A0A167P9V8"/>
<feature type="domain" description="Arrestin-like N-terminal" evidence="1">
    <location>
        <begin position="23"/>
        <end position="131"/>
    </location>
</feature>
<dbReference type="EMBL" id="KV440974">
    <property type="protein sequence ID" value="OAD77546.1"/>
    <property type="molecule type" value="Genomic_DNA"/>
</dbReference>
<reference evidence="3" key="1">
    <citation type="submission" date="2015-06" db="EMBL/GenBank/DDBJ databases">
        <title>Expansion of signal transduction pathways in fungi by whole-genome duplication.</title>
        <authorList>
            <consortium name="DOE Joint Genome Institute"/>
            <person name="Corrochano L.M."/>
            <person name="Kuo A."/>
            <person name="Marcet-Houben M."/>
            <person name="Polaino S."/>
            <person name="Salamov A."/>
            <person name="Villalobos J.M."/>
            <person name="Alvarez M.I."/>
            <person name="Avalos J."/>
            <person name="Benito E.P."/>
            <person name="Benoit I."/>
            <person name="Burger G."/>
            <person name="Camino L.P."/>
            <person name="Canovas D."/>
            <person name="Cerda-Olmedo E."/>
            <person name="Cheng J.-F."/>
            <person name="Dominguez A."/>
            <person name="Elias M."/>
            <person name="Eslava A.P."/>
            <person name="Glaser F."/>
            <person name="Grimwood J."/>
            <person name="Gutierrez G."/>
            <person name="Heitman J."/>
            <person name="Henrissat B."/>
            <person name="Iturriaga E.A."/>
            <person name="Lang B.F."/>
            <person name="Lavin J.L."/>
            <person name="Lee S."/>
            <person name="Li W."/>
            <person name="Lindquist E."/>
            <person name="Lopez-Garcia S."/>
            <person name="Luque E.M."/>
            <person name="Marcos A.T."/>
            <person name="Martin J."/>
            <person name="McCluskey K."/>
            <person name="Medina H.R."/>
            <person name="Miralles-Duran A."/>
            <person name="Miyazaki A."/>
            <person name="Munoz-Torres E."/>
            <person name="Oguiza J.A."/>
            <person name="Ohm R."/>
            <person name="Olmedo M."/>
            <person name="Orejas M."/>
            <person name="Ortiz-Castellanos L."/>
            <person name="Pisabarro A.G."/>
            <person name="Rodriguez-Romero J."/>
            <person name="Ruiz-Herrera J."/>
            <person name="Ruiz-Vazquez R."/>
            <person name="Sanz C."/>
            <person name="Schackwitz W."/>
            <person name="Schmutz J."/>
            <person name="Shahriari M."/>
            <person name="Shelest E."/>
            <person name="Silva-Franco F."/>
            <person name="Soanes D."/>
            <person name="Syed K."/>
            <person name="Tagua V.G."/>
            <person name="Talbot N.J."/>
            <person name="Thon M."/>
            <person name="De vries R.P."/>
            <person name="Wiebenga A."/>
            <person name="Yadav J.S."/>
            <person name="Braun E.L."/>
            <person name="Baker S."/>
            <person name="Garre V."/>
            <person name="Horwitz B."/>
            <person name="Torres-Martinez S."/>
            <person name="Idnurm A."/>
            <person name="Herrera-Estrella A."/>
            <person name="Gabaldon T."/>
            <person name="Grigoriev I.V."/>
        </authorList>
    </citation>
    <scope>NUCLEOTIDE SEQUENCE [LARGE SCALE GENOMIC DNA]</scope>
    <source>
        <strain evidence="3">NRRL 1555(-)</strain>
    </source>
</reference>
<dbReference type="VEuPathDB" id="FungiDB:PHYBLDRAFT_164452"/>
<dbReference type="GO" id="GO:0070086">
    <property type="term" value="P:ubiquitin-dependent endocytosis"/>
    <property type="evidence" value="ECO:0007669"/>
    <property type="project" value="TreeGrafter"/>
</dbReference>
<dbReference type="GO" id="GO:0005829">
    <property type="term" value="C:cytosol"/>
    <property type="evidence" value="ECO:0007669"/>
    <property type="project" value="TreeGrafter"/>
</dbReference>
<dbReference type="InterPro" id="IPR014756">
    <property type="entry name" value="Ig_E-set"/>
</dbReference>
<dbReference type="InterPro" id="IPR014752">
    <property type="entry name" value="Arrestin-like_C"/>
</dbReference>
<dbReference type="Gene3D" id="2.60.40.640">
    <property type="match status" value="1"/>
</dbReference>
<dbReference type="GO" id="GO:0005886">
    <property type="term" value="C:plasma membrane"/>
    <property type="evidence" value="ECO:0007669"/>
    <property type="project" value="TreeGrafter"/>
</dbReference>
<keyword evidence="3" id="KW-1185">Reference proteome</keyword>
<accession>A0A167P9V8</accession>
<dbReference type="PANTHER" id="PTHR11188:SF17">
    <property type="entry name" value="FI21816P1"/>
    <property type="match status" value="1"/>
</dbReference>
<dbReference type="InterPro" id="IPR050357">
    <property type="entry name" value="Arrestin_domain-protein"/>
</dbReference>
<protein>
    <recommendedName>
        <fullName evidence="1">Arrestin-like N-terminal domain-containing protein</fullName>
    </recommendedName>
</protein>
<dbReference type="Proteomes" id="UP000077315">
    <property type="component" value="Unassembled WGS sequence"/>
</dbReference>
<dbReference type="STRING" id="763407.A0A167P9V8"/>
<evidence type="ECO:0000313" key="2">
    <source>
        <dbReference type="EMBL" id="OAD77546.1"/>
    </source>
</evidence>
<dbReference type="OrthoDB" id="2333384at2759"/>
<evidence type="ECO:0000313" key="3">
    <source>
        <dbReference type="Proteomes" id="UP000077315"/>
    </source>
</evidence>
<dbReference type="PANTHER" id="PTHR11188">
    <property type="entry name" value="ARRESTIN DOMAIN CONTAINING PROTEIN"/>
    <property type="match status" value="1"/>
</dbReference>
<dbReference type="GO" id="GO:0031625">
    <property type="term" value="F:ubiquitin protein ligase binding"/>
    <property type="evidence" value="ECO:0007669"/>
    <property type="project" value="TreeGrafter"/>
</dbReference>
<dbReference type="InParanoid" id="A0A167P9V8"/>
<dbReference type="SUPFAM" id="SSF81296">
    <property type="entry name" value="E set domains"/>
    <property type="match status" value="1"/>
</dbReference>
<evidence type="ECO:0000259" key="1">
    <source>
        <dbReference type="Pfam" id="PF00339"/>
    </source>
</evidence>
<sequence>MSLLNLHLLEKTIFTRGQQKPVLRGAVEVTLASTIESLTLCFQGKLHTSNTSENDTLEHSLAYHSLILFTKSPTYCLKTGRTRFGFEMNLPAGLPDSIQCRNLKISYTATATLTTTTGHTTRTSKPIEVIRLPVGDRLWIGDNITGIDSGKHVTPYCEYHITMDTQLLSRNSTLPLFLHFAPLIQGLQLKQVSVKLRQRRSVCHNHDWNTSQSSHTLPLVSSFPTSHQSGVWHGMLNFQIPDIATLVPTSNYEGYYENTHILFVSLVVSFPALTHDNGIRRVLDTITYQTVVPIHSPRAAEYEQTEHKLPLYANHPRSPKEIEVLTQHGLPIESCPPPYEEKA</sequence>
<dbReference type="RefSeq" id="XP_018295586.1">
    <property type="nucleotide sequence ID" value="XM_018435008.1"/>
</dbReference>
<dbReference type="InterPro" id="IPR011021">
    <property type="entry name" value="Arrestin-like_N"/>
</dbReference>